<dbReference type="AlphaFoldDB" id="A0A5C6RYP5"/>
<protein>
    <submittedName>
        <fullName evidence="1">DNA alkylation repair protein</fullName>
    </submittedName>
</protein>
<evidence type="ECO:0000313" key="2">
    <source>
        <dbReference type="Proteomes" id="UP000321580"/>
    </source>
</evidence>
<dbReference type="Proteomes" id="UP000321580">
    <property type="component" value="Unassembled WGS sequence"/>
</dbReference>
<dbReference type="OrthoDB" id="9775346at2"/>
<proteinExistence type="predicted"/>
<dbReference type="SUPFAM" id="SSF48371">
    <property type="entry name" value="ARM repeat"/>
    <property type="match status" value="1"/>
</dbReference>
<organism evidence="1 2">
    <name type="scientific">Phaeodactylibacter luteus</name>
    <dbReference type="NCBI Taxonomy" id="1564516"/>
    <lineage>
        <taxon>Bacteria</taxon>
        <taxon>Pseudomonadati</taxon>
        <taxon>Bacteroidota</taxon>
        <taxon>Saprospiria</taxon>
        <taxon>Saprospirales</taxon>
        <taxon>Haliscomenobacteraceae</taxon>
        <taxon>Phaeodactylibacter</taxon>
    </lineage>
</organism>
<dbReference type="EMBL" id="VOOR01000007">
    <property type="protein sequence ID" value="TXB66492.1"/>
    <property type="molecule type" value="Genomic_DNA"/>
</dbReference>
<dbReference type="PANTHER" id="PTHR34070:SF1">
    <property type="entry name" value="DNA ALKYLATION REPAIR PROTEIN"/>
    <property type="match status" value="1"/>
</dbReference>
<reference evidence="1 2" key="1">
    <citation type="submission" date="2019-08" db="EMBL/GenBank/DDBJ databases">
        <title>Genome of Phaeodactylibacter luteus.</title>
        <authorList>
            <person name="Bowman J.P."/>
        </authorList>
    </citation>
    <scope>NUCLEOTIDE SEQUENCE [LARGE SCALE GENOMIC DNA]</scope>
    <source>
        <strain evidence="1 2">KCTC 42180</strain>
    </source>
</reference>
<dbReference type="InterPro" id="IPR016024">
    <property type="entry name" value="ARM-type_fold"/>
</dbReference>
<keyword evidence="2" id="KW-1185">Reference proteome</keyword>
<dbReference type="PANTHER" id="PTHR34070">
    <property type="entry name" value="ARMADILLO-TYPE FOLD"/>
    <property type="match status" value="1"/>
</dbReference>
<name>A0A5C6RYP5_9BACT</name>
<dbReference type="InterPro" id="IPR014825">
    <property type="entry name" value="DNA_alkylation"/>
</dbReference>
<dbReference type="Pfam" id="PF08713">
    <property type="entry name" value="DNA_alkylation"/>
    <property type="match status" value="1"/>
</dbReference>
<sequence length="199" mass="23212">MSAYMKGHFRFFGVKSPERKQVLKIHTDKYGWPEAEALKSVCRLCFAEDAPRELQYCTQALLERKISLHGADILELVEELIPLHTWWDSVDFLSPAIAGRILKRHPELISRFPDNWIGHSNFWFQRAALLFQLKWKADTDAERLFTYVRAVAGTREFFLHKASGWALRQYAKFEPEKVRAFIGQQPLPSLTVREGSKYL</sequence>
<evidence type="ECO:0000313" key="1">
    <source>
        <dbReference type="EMBL" id="TXB66492.1"/>
    </source>
</evidence>
<gene>
    <name evidence="1" type="ORF">FRY97_04690</name>
</gene>
<dbReference type="Gene3D" id="1.25.10.90">
    <property type="match status" value="1"/>
</dbReference>
<accession>A0A5C6RYP5</accession>
<comment type="caution">
    <text evidence="1">The sequence shown here is derived from an EMBL/GenBank/DDBJ whole genome shotgun (WGS) entry which is preliminary data.</text>
</comment>